<proteinExistence type="predicted"/>
<dbReference type="STRING" id="358681.BBR47_11060"/>
<dbReference type="KEGG" id="bbe:BBR47_11060"/>
<evidence type="ECO:0000313" key="2">
    <source>
        <dbReference type="Proteomes" id="UP000001877"/>
    </source>
</evidence>
<accession>C0Z6C6</accession>
<evidence type="ECO:0000313" key="1">
    <source>
        <dbReference type="EMBL" id="BAH42083.1"/>
    </source>
</evidence>
<dbReference type="Proteomes" id="UP000001877">
    <property type="component" value="Chromosome"/>
</dbReference>
<organism evidence="1 2">
    <name type="scientific">Brevibacillus brevis (strain 47 / JCM 6285 / NBRC 100599)</name>
    <dbReference type="NCBI Taxonomy" id="358681"/>
    <lineage>
        <taxon>Bacteria</taxon>
        <taxon>Bacillati</taxon>
        <taxon>Bacillota</taxon>
        <taxon>Bacilli</taxon>
        <taxon>Bacillales</taxon>
        <taxon>Paenibacillaceae</taxon>
        <taxon>Brevibacillus</taxon>
    </lineage>
</organism>
<reference evidence="1 2" key="1">
    <citation type="submission" date="2005-03" db="EMBL/GenBank/DDBJ databases">
        <title>Brevibacillus brevis strain 47, complete genome.</title>
        <authorList>
            <person name="Hosoyama A."/>
            <person name="Yamada R."/>
            <person name="Hongo Y."/>
            <person name="Terui Y."/>
            <person name="Ankai A."/>
            <person name="Masuyama W."/>
            <person name="Sekiguchi M."/>
            <person name="Takeda T."/>
            <person name="Asano K."/>
            <person name="Ohji S."/>
            <person name="Ichikawa N."/>
            <person name="Narita S."/>
            <person name="Aoki N."/>
            <person name="Miura H."/>
            <person name="Matsushita S."/>
            <person name="Sekigawa T."/>
            <person name="Yamagata H."/>
            <person name="Yoshikawa H."/>
            <person name="Udaka S."/>
            <person name="Tanikawa S."/>
            <person name="Fujita N."/>
        </authorList>
    </citation>
    <scope>NUCLEOTIDE SEQUENCE [LARGE SCALE GENOMIC DNA]</scope>
    <source>
        <strain evidence="2">47 / JCM 6285 / NBRC 100599</strain>
    </source>
</reference>
<gene>
    <name evidence="1" type="ordered locus">BBR47_11060</name>
</gene>
<dbReference type="HOGENOM" id="CLU_3363688_0_0_9"/>
<dbReference type="EMBL" id="AP008955">
    <property type="protein sequence ID" value="BAH42083.1"/>
    <property type="molecule type" value="Genomic_DNA"/>
</dbReference>
<name>C0Z6C6_BREBN</name>
<protein>
    <submittedName>
        <fullName evidence="1">Uncharacterized protein</fullName>
    </submittedName>
</protein>
<dbReference type="AlphaFoldDB" id="C0Z6C6"/>
<sequence>MNNLHVFEVFRLGSYVFGFAGIIMREEAEWVLKAG</sequence>
<keyword evidence="2" id="KW-1185">Reference proteome</keyword>